<dbReference type="EMBL" id="CM004480">
    <property type="protein sequence ID" value="OCT67462.1"/>
    <property type="molecule type" value="Genomic_DNA"/>
</dbReference>
<sequence>MDLNIFILILLSFITNSYGFSIFTDQQVAIIKNSNLLTAAFFGTSFTIIFILGYAIILSLYHCIYSFECYKVFCPCCRKKPEELEVVVIGERKVIVKCECYKYAKTMAEVIDEVEAKYEISAAKLAAAPKPLLRY</sequence>
<keyword evidence="1" id="KW-0812">Transmembrane</keyword>
<protein>
    <submittedName>
        <fullName evidence="2">Uncharacterized protein</fullName>
    </submittedName>
</protein>
<accession>A0A974C6C6</accession>
<evidence type="ECO:0000313" key="2">
    <source>
        <dbReference type="EMBL" id="OCT67462.1"/>
    </source>
</evidence>
<feature type="transmembrane region" description="Helical" evidence="1">
    <location>
        <begin position="36"/>
        <end position="61"/>
    </location>
</feature>
<proteinExistence type="predicted"/>
<gene>
    <name evidence="2" type="ORF">XELAEV_18038758mg</name>
</gene>
<feature type="transmembrane region" description="Helical" evidence="1">
    <location>
        <begin position="6"/>
        <end position="24"/>
    </location>
</feature>
<keyword evidence="1" id="KW-1133">Transmembrane helix</keyword>
<evidence type="ECO:0000256" key="1">
    <source>
        <dbReference type="SAM" id="Phobius"/>
    </source>
</evidence>
<dbReference type="Proteomes" id="UP000694892">
    <property type="component" value="Chromosome 8L"/>
</dbReference>
<evidence type="ECO:0000313" key="3">
    <source>
        <dbReference type="Proteomes" id="UP000694892"/>
    </source>
</evidence>
<reference evidence="3" key="1">
    <citation type="journal article" date="2016" name="Nature">
        <title>Genome evolution in the allotetraploid frog Xenopus laevis.</title>
        <authorList>
            <person name="Session A.M."/>
            <person name="Uno Y."/>
            <person name="Kwon T."/>
            <person name="Chapman J.A."/>
            <person name="Toyoda A."/>
            <person name="Takahashi S."/>
            <person name="Fukui A."/>
            <person name="Hikosaka A."/>
            <person name="Suzuki A."/>
            <person name="Kondo M."/>
            <person name="van Heeringen S.J."/>
            <person name="Quigley I."/>
            <person name="Heinz S."/>
            <person name="Ogino H."/>
            <person name="Ochi H."/>
            <person name="Hellsten U."/>
            <person name="Lyons J.B."/>
            <person name="Simakov O."/>
            <person name="Putnam N."/>
            <person name="Stites J."/>
            <person name="Kuroki Y."/>
            <person name="Tanaka T."/>
            <person name="Michiue T."/>
            <person name="Watanabe M."/>
            <person name="Bogdanovic O."/>
            <person name="Lister R."/>
            <person name="Georgiou G."/>
            <person name="Paranjpe S.S."/>
            <person name="van Kruijsbergen I."/>
            <person name="Shu S."/>
            <person name="Carlson J."/>
            <person name="Kinoshita T."/>
            <person name="Ohta Y."/>
            <person name="Mawaribuchi S."/>
            <person name="Jenkins J."/>
            <person name="Grimwood J."/>
            <person name="Schmutz J."/>
            <person name="Mitros T."/>
            <person name="Mozaffari S.V."/>
            <person name="Suzuki Y."/>
            <person name="Haramoto Y."/>
            <person name="Yamamoto T.S."/>
            <person name="Takagi C."/>
            <person name="Heald R."/>
            <person name="Miller K."/>
            <person name="Haudenschild C."/>
            <person name="Kitzman J."/>
            <person name="Nakayama T."/>
            <person name="Izutsu Y."/>
            <person name="Robert J."/>
            <person name="Fortriede J."/>
            <person name="Burns K."/>
            <person name="Lotay V."/>
            <person name="Karimi K."/>
            <person name="Yasuoka Y."/>
            <person name="Dichmann D.S."/>
            <person name="Flajnik M.F."/>
            <person name="Houston D.W."/>
            <person name="Shendure J."/>
            <person name="DuPasquier L."/>
            <person name="Vize P.D."/>
            <person name="Zorn A.M."/>
            <person name="Ito M."/>
            <person name="Marcotte E.M."/>
            <person name="Wallingford J.B."/>
            <person name="Ito Y."/>
            <person name="Asashima M."/>
            <person name="Ueno N."/>
            <person name="Matsuda Y."/>
            <person name="Veenstra G.J."/>
            <person name="Fujiyama A."/>
            <person name="Harland R.M."/>
            <person name="Taira M."/>
            <person name="Rokhsar D.S."/>
        </authorList>
    </citation>
    <scope>NUCLEOTIDE SEQUENCE [LARGE SCALE GENOMIC DNA]</scope>
    <source>
        <strain evidence="3">J</strain>
    </source>
</reference>
<name>A0A974C6C6_XENLA</name>
<organism evidence="2 3">
    <name type="scientific">Xenopus laevis</name>
    <name type="common">African clawed frog</name>
    <dbReference type="NCBI Taxonomy" id="8355"/>
    <lineage>
        <taxon>Eukaryota</taxon>
        <taxon>Metazoa</taxon>
        <taxon>Chordata</taxon>
        <taxon>Craniata</taxon>
        <taxon>Vertebrata</taxon>
        <taxon>Euteleostomi</taxon>
        <taxon>Amphibia</taxon>
        <taxon>Batrachia</taxon>
        <taxon>Anura</taxon>
        <taxon>Pipoidea</taxon>
        <taxon>Pipidae</taxon>
        <taxon>Xenopodinae</taxon>
        <taxon>Xenopus</taxon>
        <taxon>Xenopus</taxon>
    </lineage>
</organism>
<keyword evidence="1" id="KW-0472">Membrane</keyword>
<dbReference type="AlphaFoldDB" id="A0A974C6C6"/>